<accession>A0ABS2TME8</accession>
<dbReference type="RefSeq" id="WP_205356405.1">
    <property type="nucleotide sequence ID" value="NZ_JADKYB010000004.1"/>
</dbReference>
<comment type="caution">
    <text evidence="1">The sequence shown here is derived from an EMBL/GenBank/DDBJ whole genome shotgun (WGS) entry which is preliminary data.</text>
</comment>
<dbReference type="InterPro" id="IPR013320">
    <property type="entry name" value="ConA-like_dom_sf"/>
</dbReference>
<gene>
    <name evidence="1" type="ORF">ITX44_08220</name>
</gene>
<evidence type="ECO:0008006" key="3">
    <source>
        <dbReference type="Google" id="ProtNLM"/>
    </source>
</evidence>
<dbReference type="EMBL" id="JADKYB010000004">
    <property type="protein sequence ID" value="MBM9504519.1"/>
    <property type="molecule type" value="Genomic_DNA"/>
</dbReference>
<dbReference type="SUPFAM" id="SSF49899">
    <property type="entry name" value="Concanavalin A-like lectins/glucanases"/>
    <property type="match status" value="1"/>
</dbReference>
<keyword evidence="2" id="KW-1185">Reference proteome</keyword>
<evidence type="ECO:0000313" key="2">
    <source>
        <dbReference type="Proteomes" id="UP000749040"/>
    </source>
</evidence>
<dbReference type="Gene3D" id="2.60.120.200">
    <property type="match status" value="1"/>
</dbReference>
<sequence length="933" mass="95963">MINPNWPIIEDAWAPAYGANGGGVPAGGYVQVTPLHQSSTRRGRQYELDQIQAGEYTSSLDNATGALDPTNTAGPWYGHIAPYQPFRKRAQWPPTPNLLTQVLASGGDTVAAGTVLSPDVVGSDTDTAPTVVASGTAWVGSNVLQAAVPVSTAAGSRIVHTSAVAVRPGATYAVQLRVRDVTAGTSLSVAAVIGWLGPTPGAAPVTTVTGASSTLTGGASAPWTLVAVTATAPATAYGMDIGVSLVAGAGATCAAQVDGWQVERAAAPSAWTMPGTWYPLIAGLTERWPSVWTTEGYGEVQPTTTDAVALLSQVTLADPLTAEISSHRPVYLYTCADPAEAAAVTDTIGAYPAVPIRAGKYGAGSVTLGTDITATTPAGTYTGASGTVARFASSAPGTGSATPADYLSLDAAGIRGPVNSTYTRLIAFRYIGAAPPTTAADLWCTLDSHHAQNPSGTIRLYIDSTGKLNALTSGFFTGGLTLTSAASVTDGNWHLALFGYSAGSSGNFFLSLDGGYLSTPAGSGYSPTGIVSDSIGAFVDGTLGAATSFAFSGDLSYVGELADFLSSTDCANLYAAWRSACSGESTGARYRRILRYAGYTGATNIATGQTTSMGPATDITGQDAFTALTSVVTTENGEHFVSADGTLTFKGRDARYNATTPAVIFGEGAGEYPYEECALDLDSTHLANMATITQTGTGQTFAATDAASVAAYGARTFTRDINATSAGECQDAANHLVSRYRNALTRVTTLRLHPSAYPALWPVALGLELGMRVRIKRRPFGAPVITVEAFIESIQWDFDDRGEAWCVLQCSPVDTTPYAVFSSWHTTMNVAPLAGITTLTINAPTDNVNPLSAQIYPGLSLILGPGTATQETVTVKTVGFSVPGWATANIVFTAPTTQAHAGGDVVCEPLPAGVTNAAAYDSVSTFDGSAFAY</sequence>
<protein>
    <recommendedName>
        <fullName evidence="3">LamG-like jellyroll fold domain-containing protein</fullName>
    </recommendedName>
</protein>
<dbReference type="Proteomes" id="UP000749040">
    <property type="component" value="Unassembled WGS sequence"/>
</dbReference>
<evidence type="ECO:0000313" key="1">
    <source>
        <dbReference type="EMBL" id="MBM9504519.1"/>
    </source>
</evidence>
<name>A0ABS2TME8_9ACTN</name>
<reference evidence="1 2" key="1">
    <citation type="submission" date="2021-01" db="EMBL/GenBank/DDBJ databases">
        <title>Streptomyces acididurans sp. nov., isolated from a peat swamp forest soil.</title>
        <authorList>
            <person name="Chantavorakit T."/>
            <person name="Duangmal K."/>
        </authorList>
    </citation>
    <scope>NUCLEOTIDE SEQUENCE [LARGE SCALE GENOMIC DNA]</scope>
    <source>
        <strain evidence="1 2">KK5PA1</strain>
    </source>
</reference>
<organism evidence="1 2">
    <name type="scientific">Actinacidiphila acididurans</name>
    <dbReference type="NCBI Taxonomy" id="2784346"/>
    <lineage>
        <taxon>Bacteria</taxon>
        <taxon>Bacillati</taxon>
        <taxon>Actinomycetota</taxon>
        <taxon>Actinomycetes</taxon>
        <taxon>Kitasatosporales</taxon>
        <taxon>Streptomycetaceae</taxon>
        <taxon>Actinacidiphila</taxon>
    </lineage>
</organism>
<proteinExistence type="predicted"/>